<evidence type="ECO:0000256" key="8">
    <source>
        <dbReference type="ARBA" id="ARBA00023242"/>
    </source>
</evidence>
<evidence type="ECO:0000256" key="3">
    <source>
        <dbReference type="ARBA" id="ARBA00022448"/>
    </source>
</evidence>
<dbReference type="GO" id="GO:0044614">
    <property type="term" value="C:nuclear pore cytoplasmic filaments"/>
    <property type="evidence" value="ECO:0007669"/>
    <property type="project" value="TreeGrafter"/>
</dbReference>
<dbReference type="GO" id="GO:0015031">
    <property type="term" value="P:protein transport"/>
    <property type="evidence" value="ECO:0007669"/>
    <property type="project" value="UniProtKB-KW"/>
</dbReference>
<dbReference type="PANTHER" id="PTHR12960">
    <property type="entry name" value="GLE-1-RELATED"/>
    <property type="match status" value="1"/>
</dbReference>
<feature type="compositionally biased region" description="Low complexity" evidence="14">
    <location>
        <begin position="49"/>
        <end position="61"/>
    </location>
</feature>
<dbReference type="InterPro" id="IPR038506">
    <property type="entry name" value="GLE1-like_sf"/>
</dbReference>
<dbReference type="GO" id="GO:0016973">
    <property type="term" value="P:poly(A)+ mRNA export from nucleus"/>
    <property type="evidence" value="ECO:0007669"/>
    <property type="project" value="InterPro"/>
</dbReference>
<dbReference type="AlphaFoldDB" id="U5ETN1"/>
<feature type="coiled-coil region" evidence="13">
    <location>
        <begin position="111"/>
        <end position="193"/>
    </location>
</feature>
<dbReference type="GO" id="GO:0005737">
    <property type="term" value="C:cytoplasm"/>
    <property type="evidence" value="ECO:0007669"/>
    <property type="project" value="TreeGrafter"/>
</dbReference>
<evidence type="ECO:0000256" key="4">
    <source>
        <dbReference type="ARBA" id="ARBA00022816"/>
    </source>
</evidence>
<keyword evidence="8" id="KW-0539">Nucleus</keyword>
<evidence type="ECO:0000256" key="13">
    <source>
        <dbReference type="SAM" id="Coils"/>
    </source>
</evidence>
<comment type="similarity">
    <text evidence="2">Belongs to the GLE1 family.</text>
</comment>
<dbReference type="EMBL" id="GANO01002705">
    <property type="protein sequence ID" value="JAB57166.1"/>
    <property type="molecule type" value="mRNA"/>
</dbReference>
<keyword evidence="13" id="KW-0175">Coiled coil</keyword>
<evidence type="ECO:0000256" key="7">
    <source>
        <dbReference type="ARBA" id="ARBA00023132"/>
    </source>
</evidence>
<keyword evidence="5" id="KW-0653">Protein transport</keyword>
<evidence type="ECO:0000256" key="14">
    <source>
        <dbReference type="SAM" id="MobiDB-lite"/>
    </source>
</evidence>
<evidence type="ECO:0000256" key="10">
    <source>
        <dbReference type="ARBA" id="ARBA00026227"/>
    </source>
</evidence>
<evidence type="ECO:0000313" key="15">
    <source>
        <dbReference type="EMBL" id="JAB57166.1"/>
    </source>
</evidence>
<dbReference type="InterPro" id="IPR012476">
    <property type="entry name" value="GLE1"/>
</dbReference>
<reference evidence="15" key="1">
    <citation type="journal article" date="2014" name="Insect Biochem. Mol. Biol.">
        <title>An insight into the sialome of the frog biting fly, Corethrella appendiculata.</title>
        <authorList>
            <person name="Ribeiro J.M.C."/>
            <person name="Chagas A.C."/>
            <person name="Pham V.M."/>
            <person name="Lounibos L.P."/>
            <person name="Calvo E."/>
        </authorList>
    </citation>
    <scope>NUCLEOTIDE SEQUENCE</scope>
    <source>
        <tissue evidence="15">Salivary glands</tissue>
    </source>
</reference>
<evidence type="ECO:0000256" key="5">
    <source>
        <dbReference type="ARBA" id="ARBA00022927"/>
    </source>
</evidence>
<evidence type="ECO:0000256" key="9">
    <source>
        <dbReference type="ARBA" id="ARBA00024680"/>
    </source>
</evidence>
<comment type="subcellular location">
    <subcellularLocation>
        <location evidence="1">Nucleus</location>
        <location evidence="1">Nuclear pore complex</location>
    </subcellularLocation>
</comment>
<dbReference type="GO" id="GO:0005543">
    <property type="term" value="F:phospholipid binding"/>
    <property type="evidence" value="ECO:0007669"/>
    <property type="project" value="TreeGrafter"/>
</dbReference>
<proteinExistence type="evidence at transcript level"/>
<dbReference type="GO" id="GO:0000822">
    <property type="term" value="F:inositol hexakisphosphate binding"/>
    <property type="evidence" value="ECO:0007669"/>
    <property type="project" value="TreeGrafter"/>
</dbReference>
<dbReference type="Gene3D" id="1.25.40.510">
    <property type="entry name" value="GLE1-like"/>
    <property type="match status" value="1"/>
</dbReference>
<dbReference type="GO" id="GO:0031369">
    <property type="term" value="F:translation initiation factor binding"/>
    <property type="evidence" value="ECO:0007669"/>
    <property type="project" value="TreeGrafter"/>
</dbReference>
<name>U5ETN1_9DIPT</name>
<evidence type="ECO:0000256" key="12">
    <source>
        <dbReference type="ARBA" id="ARBA00030897"/>
    </source>
</evidence>
<feature type="region of interest" description="Disordered" evidence="14">
    <location>
        <begin position="42"/>
        <end position="61"/>
    </location>
</feature>
<dbReference type="Pfam" id="PF07817">
    <property type="entry name" value="GLE1"/>
    <property type="match status" value="1"/>
</dbReference>
<sequence length="632" mass="72358">DLDGLANNLKSLKISALSSAAKISPFIEKGITTIGPNSNLIKTPENLPNKTTNDKNVNTKSTPKVDKIEKDQKNISNKLLLLEKSPIEFIDEYLAQRENERVRTAAVRKQLQTFNNRLKEADLQRQKDLNEKLQQVSKSVKQKIIDNEREIIKAIERQEQIEKEFAERRNEELAEEQQRLNEISEQLKKQQAEKKKYYLVDKVRTLNSNFKKLTDIFTKVLTSEKDLIQHFSTHKNNVLIFIKKFETLIHNVNTTGEIGDTDVENAIEIVKSMEYLNEDVFNMIRKFRNEKEKQEQLQQQQEKVSAAATVVSGDTVDAKQPQFVSVECFDFYTKLKAFYDEYQVSIKHLLSDTNNAKYVFSLKKAINIPINAIAGINDKQHFFDKYNRLMSLMSGVAVKVGDTEVSINQHATGKMYANFLLAEKFVSQGETNISSNLSAAFPVAAIIVALWNKCPDFGTLFLAHLYKKCIFLVPYFLPQTNESNEDYLTKLGFRFNDGEIEDRDLYLKRIAGITRLYAAIVITLQRSEDKDKPHPHGLDCGWKFCCNMLNLDPLPDISATILLEFLQVAGSSLWIVYGKQFVKYLKVLQEQYLLKLKEDNGGPKTRLEAFIASVIKTGKILPPDGTLPVNYW</sequence>
<keyword evidence="6" id="KW-0811">Translocation</keyword>
<keyword evidence="4" id="KW-0509">mRNA transport</keyword>
<evidence type="ECO:0000256" key="11">
    <source>
        <dbReference type="ARBA" id="ARBA00029983"/>
    </source>
</evidence>
<dbReference type="PANTHER" id="PTHR12960:SF0">
    <property type="entry name" value="MRNA EXPORT FACTOR GLE1"/>
    <property type="match status" value="1"/>
</dbReference>
<accession>U5ETN1</accession>
<keyword evidence="7" id="KW-0906">Nuclear pore complex</keyword>
<evidence type="ECO:0000256" key="2">
    <source>
        <dbReference type="ARBA" id="ARBA00011056"/>
    </source>
</evidence>
<keyword evidence="3" id="KW-0813">Transport</keyword>
<evidence type="ECO:0000256" key="6">
    <source>
        <dbReference type="ARBA" id="ARBA00023010"/>
    </source>
</evidence>
<protein>
    <recommendedName>
        <fullName evidence="10">mRNA export factor GLE1</fullName>
    </recommendedName>
    <alternativeName>
        <fullName evidence="12">GLE1 RNA export mediator</fullName>
    </alternativeName>
    <alternativeName>
        <fullName evidence="11">Nucleoporin GLE1</fullName>
    </alternativeName>
</protein>
<organism evidence="15">
    <name type="scientific">Corethrella appendiculata</name>
    <dbReference type="NCBI Taxonomy" id="1370023"/>
    <lineage>
        <taxon>Eukaryota</taxon>
        <taxon>Metazoa</taxon>
        <taxon>Ecdysozoa</taxon>
        <taxon>Arthropoda</taxon>
        <taxon>Hexapoda</taxon>
        <taxon>Insecta</taxon>
        <taxon>Pterygota</taxon>
        <taxon>Neoptera</taxon>
        <taxon>Endopterygota</taxon>
        <taxon>Diptera</taxon>
        <taxon>Nematocera</taxon>
        <taxon>Culicoidea</taxon>
        <taxon>Chaoboridae</taxon>
        <taxon>Corethrella</taxon>
    </lineage>
</organism>
<evidence type="ECO:0000256" key="1">
    <source>
        <dbReference type="ARBA" id="ARBA00004567"/>
    </source>
</evidence>
<comment type="function">
    <text evidence="9">Required for the export of mRNAs containing poly(A) tails from the nucleus into the cytoplasm. May be involved in the terminal step of the mRNA transport through the nuclear pore complex (NPC).</text>
</comment>
<feature type="non-terminal residue" evidence="15">
    <location>
        <position position="1"/>
    </location>
</feature>